<dbReference type="RefSeq" id="WP_146211906.1">
    <property type="nucleotide sequence ID" value="NZ_CABKRQ010000003.1"/>
</dbReference>
<organism evidence="2 3">
    <name type="scientific">Dielma fastidiosa</name>
    <dbReference type="NCBI Taxonomy" id="1034346"/>
    <lineage>
        <taxon>Bacteria</taxon>
        <taxon>Bacillati</taxon>
        <taxon>Bacillota</taxon>
        <taxon>Erysipelotrichia</taxon>
        <taxon>Erysipelotrichales</taxon>
        <taxon>Erysipelotrichaceae</taxon>
        <taxon>Dielma</taxon>
    </lineage>
</organism>
<feature type="transmembrane region" description="Helical" evidence="1">
    <location>
        <begin position="78"/>
        <end position="96"/>
    </location>
</feature>
<proteinExistence type="predicted"/>
<keyword evidence="1" id="KW-0812">Transmembrane</keyword>
<reference evidence="2 3" key="1">
    <citation type="submission" date="2018-05" db="EMBL/GenBank/DDBJ databases">
        <title>Genomic Encyclopedia of Type Strains, Phase IV (KMG-IV): sequencing the most valuable type-strain genomes for metagenomic binning, comparative biology and taxonomic classification.</title>
        <authorList>
            <person name="Goeker M."/>
        </authorList>
    </citation>
    <scope>NUCLEOTIDE SEQUENCE [LARGE SCALE GENOMIC DNA]</scope>
    <source>
        <strain evidence="2 3">JC118</strain>
    </source>
</reference>
<evidence type="ECO:0000313" key="3">
    <source>
        <dbReference type="Proteomes" id="UP000247612"/>
    </source>
</evidence>
<feature type="transmembrane region" description="Helical" evidence="1">
    <location>
        <begin position="47"/>
        <end position="66"/>
    </location>
</feature>
<name>A0A318KN25_9FIRM</name>
<comment type="caution">
    <text evidence="2">The sequence shown here is derived from an EMBL/GenBank/DDBJ whole genome shotgun (WGS) entry which is preliminary data.</text>
</comment>
<dbReference type="EMBL" id="QJKH01000006">
    <property type="protein sequence ID" value="PXX78990.1"/>
    <property type="molecule type" value="Genomic_DNA"/>
</dbReference>
<keyword evidence="3" id="KW-1185">Reference proteome</keyword>
<dbReference type="Proteomes" id="UP000247612">
    <property type="component" value="Unassembled WGS sequence"/>
</dbReference>
<keyword evidence="1" id="KW-0472">Membrane</keyword>
<feature type="transmembrane region" description="Helical" evidence="1">
    <location>
        <begin position="6"/>
        <end position="26"/>
    </location>
</feature>
<dbReference type="AlphaFoldDB" id="A0A318KN25"/>
<protein>
    <submittedName>
        <fullName evidence="2">Uncharacterized protein</fullName>
    </submittedName>
</protein>
<evidence type="ECO:0000313" key="2">
    <source>
        <dbReference type="EMBL" id="PXX78990.1"/>
    </source>
</evidence>
<gene>
    <name evidence="2" type="ORF">DES51_106108</name>
</gene>
<keyword evidence="1" id="KW-1133">Transmembrane helix</keyword>
<dbReference type="STRING" id="1034346.GCA_000313565_01163"/>
<accession>A0A318KN25</accession>
<dbReference type="OrthoDB" id="9801163at2"/>
<evidence type="ECO:0000256" key="1">
    <source>
        <dbReference type="SAM" id="Phobius"/>
    </source>
</evidence>
<sequence length="97" mass="11360">MMKKKLYAGLAGLFCVFYSSLFNWYVWQKFIHDFFYNTFHIEQFLGLRMDSIILILCAVLMCVFGVLGYDNKYIKKKYGIPVIIAFGFLLCILACAR</sequence>